<protein>
    <submittedName>
        <fullName evidence="1">Uncharacterized protein</fullName>
    </submittedName>
</protein>
<proteinExistence type="predicted"/>
<reference evidence="1 2" key="1">
    <citation type="submission" date="2024-02" db="EMBL/GenBank/DDBJ databases">
        <authorList>
            <person name="Chen Y."/>
            <person name="Shah S."/>
            <person name="Dougan E. K."/>
            <person name="Thang M."/>
            <person name="Chan C."/>
        </authorList>
    </citation>
    <scope>NUCLEOTIDE SEQUENCE [LARGE SCALE GENOMIC DNA]</scope>
</reference>
<sequence length="196" mass="21318">MGLLVLHVLSLVAVEGSSRAIIRHGERLSLDQSPEAAGTATEAPVAREVDAFGRCTIPMWNARDFACDEHLQVEAINMYEDSRGRLRKKMDDGQSCTIRCPDARWWQVPEFDEMTCTRGLFKHGEGAIVKKIECSTSNIFKSSVILGVCVVALGIVATWYLQRRKSPPAAAPSGLMPCTPAPPPIQIVDGQEPAAG</sequence>
<dbReference type="Proteomes" id="UP001642484">
    <property type="component" value="Unassembled WGS sequence"/>
</dbReference>
<name>A0ABP0I2D1_9DINO</name>
<comment type="caution">
    <text evidence="1">The sequence shown here is derived from an EMBL/GenBank/DDBJ whole genome shotgun (WGS) entry which is preliminary data.</text>
</comment>
<accession>A0ABP0I2D1</accession>
<keyword evidence="2" id="KW-1185">Reference proteome</keyword>
<gene>
    <name evidence="1" type="ORF">CCMP2556_LOCUS4588</name>
</gene>
<dbReference type="EMBL" id="CAXAMN010001891">
    <property type="protein sequence ID" value="CAK8996748.1"/>
    <property type="molecule type" value="Genomic_DNA"/>
</dbReference>
<evidence type="ECO:0000313" key="1">
    <source>
        <dbReference type="EMBL" id="CAK8996748.1"/>
    </source>
</evidence>
<evidence type="ECO:0000313" key="2">
    <source>
        <dbReference type="Proteomes" id="UP001642484"/>
    </source>
</evidence>
<organism evidence="1 2">
    <name type="scientific">Durusdinium trenchii</name>
    <dbReference type="NCBI Taxonomy" id="1381693"/>
    <lineage>
        <taxon>Eukaryota</taxon>
        <taxon>Sar</taxon>
        <taxon>Alveolata</taxon>
        <taxon>Dinophyceae</taxon>
        <taxon>Suessiales</taxon>
        <taxon>Symbiodiniaceae</taxon>
        <taxon>Durusdinium</taxon>
    </lineage>
</organism>